<evidence type="ECO:0000256" key="1">
    <source>
        <dbReference type="SAM" id="Phobius"/>
    </source>
</evidence>
<reference evidence="2 3" key="1">
    <citation type="submission" date="2019-03" db="EMBL/GenBank/DDBJ databases">
        <title>Genomic Encyclopedia of Type Strains, Phase IV (KMG-IV): sequencing the most valuable type-strain genomes for metagenomic binning, comparative biology and taxonomic classification.</title>
        <authorList>
            <person name="Goeker M."/>
        </authorList>
    </citation>
    <scope>NUCLEOTIDE SEQUENCE [LARGE SCALE GENOMIC DNA]</scope>
    <source>
        <strain evidence="2 3">DSM 1709</strain>
    </source>
</reference>
<sequence>MWFFFVRGPRPDLHVWPGRRWISAADALAWPIAAMVAVVGMAGAGGRSSGLIVAALCVLAARRLLRAVLFNQRYRMTTVWLAKIAAVPLLLGVLTKLTQGFTV</sequence>
<comment type="caution">
    <text evidence="2">The sequence shown here is derived from an EMBL/GenBank/DDBJ whole genome shotgun (WGS) entry which is preliminary data.</text>
</comment>
<dbReference type="Proteomes" id="UP000295106">
    <property type="component" value="Unassembled WGS sequence"/>
</dbReference>
<evidence type="ECO:0000313" key="3">
    <source>
        <dbReference type="Proteomes" id="UP000295106"/>
    </source>
</evidence>
<keyword evidence="1" id="KW-1133">Transmembrane helix</keyword>
<keyword evidence="1" id="KW-0472">Membrane</keyword>
<name>A0A4R2M9S6_RUBGE</name>
<dbReference type="AlphaFoldDB" id="A0A4R2M9S6"/>
<dbReference type="EMBL" id="SLXD01000004">
    <property type="protein sequence ID" value="TCP03432.1"/>
    <property type="molecule type" value="Genomic_DNA"/>
</dbReference>
<keyword evidence="1" id="KW-0812">Transmembrane</keyword>
<proteinExistence type="predicted"/>
<dbReference type="GeneID" id="99685699"/>
<organism evidence="2 3">
    <name type="scientific">Rubrivivax gelatinosus</name>
    <name type="common">Rhodocyclus gelatinosus</name>
    <name type="synonym">Rhodopseudomonas gelatinosa</name>
    <dbReference type="NCBI Taxonomy" id="28068"/>
    <lineage>
        <taxon>Bacteria</taxon>
        <taxon>Pseudomonadati</taxon>
        <taxon>Pseudomonadota</taxon>
        <taxon>Betaproteobacteria</taxon>
        <taxon>Burkholderiales</taxon>
        <taxon>Sphaerotilaceae</taxon>
        <taxon>Rubrivivax</taxon>
    </lineage>
</organism>
<dbReference type="RefSeq" id="WP_132645988.1">
    <property type="nucleotide sequence ID" value="NZ_CP181386.1"/>
</dbReference>
<evidence type="ECO:0000313" key="2">
    <source>
        <dbReference type="EMBL" id="TCP03432.1"/>
    </source>
</evidence>
<accession>A0A4R2M9S6</accession>
<dbReference type="OrthoDB" id="8904224at2"/>
<protein>
    <submittedName>
        <fullName evidence="2">Uncharacterized protein</fullName>
    </submittedName>
</protein>
<gene>
    <name evidence="2" type="ORF">EV684_104153</name>
</gene>
<feature type="transmembrane region" description="Helical" evidence="1">
    <location>
        <begin position="77"/>
        <end position="95"/>
    </location>
</feature>
<feature type="transmembrane region" description="Helical" evidence="1">
    <location>
        <begin position="48"/>
        <end position="65"/>
    </location>
</feature>